<feature type="transmembrane region" description="Helical" evidence="2">
    <location>
        <begin position="6"/>
        <end position="24"/>
    </location>
</feature>
<dbReference type="Gene3D" id="1.25.40.10">
    <property type="entry name" value="Tetratricopeptide repeat domain"/>
    <property type="match status" value="1"/>
</dbReference>
<keyword evidence="2" id="KW-0812">Transmembrane</keyword>
<accession>A0A2N7JIL7</accession>
<evidence type="ECO:0000256" key="1">
    <source>
        <dbReference type="SAM" id="MobiDB-lite"/>
    </source>
</evidence>
<proteinExistence type="predicted"/>
<keyword evidence="2" id="KW-1133">Transmembrane helix</keyword>
<feature type="region of interest" description="Disordered" evidence="1">
    <location>
        <begin position="334"/>
        <end position="424"/>
    </location>
</feature>
<dbReference type="SMART" id="SM00671">
    <property type="entry name" value="SEL1"/>
    <property type="match status" value="4"/>
</dbReference>
<evidence type="ECO:0000313" key="3">
    <source>
        <dbReference type="EMBL" id="PMM39834.1"/>
    </source>
</evidence>
<keyword evidence="2" id="KW-0472">Membrane</keyword>
<evidence type="ECO:0008006" key="5">
    <source>
        <dbReference type="Google" id="ProtNLM"/>
    </source>
</evidence>
<dbReference type="AlphaFoldDB" id="A0A2N7JIL7"/>
<dbReference type="PANTHER" id="PTHR11102:SF160">
    <property type="entry name" value="ERAD-ASSOCIATED E3 UBIQUITIN-PROTEIN LIGASE COMPONENT HRD3"/>
    <property type="match status" value="1"/>
</dbReference>
<protein>
    <recommendedName>
        <fullName evidence="5">Sel1 repeat family protein</fullName>
    </recommendedName>
</protein>
<organism evidence="3 4">
    <name type="scientific">Vibrio splendidus</name>
    <dbReference type="NCBI Taxonomy" id="29497"/>
    <lineage>
        <taxon>Bacteria</taxon>
        <taxon>Pseudomonadati</taxon>
        <taxon>Pseudomonadota</taxon>
        <taxon>Gammaproteobacteria</taxon>
        <taxon>Vibrionales</taxon>
        <taxon>Vibrionaceae</taxon>
        <taxon>Vibrio</taxon>
    </lineage>
</organism>
<dbReference type="EMBL" id="MCZF01000308">
    <property type="protein sequence ID" value="PMM39834.1"/>
    <property type="molecule type" value="Genomic_DNA"/>
</dbReference>
<dbReference type="InterPro" id="IPR050767">
    <property type="entry name" value="Sel1_AlgK"/>
</dbReference>
<dbReference type="InterPro" id="IPR006597">
    <property type="entry name" value="Sel1-like"/>
</dbReference>
<comment type="caution">
    <text evidence="3">The sequence shown here is derived from an EMBL/GenBank/DDBJ whole genome shotgun (WGS) entry which is preliminary data.</text>
</comment>
<dbReference type="SUPFAM" id="SSF81901">
    <property type="entry name" value="HCP-like"/>
    <property type="match status" value="1"/>
</dbReference>
<dbReference type="RefSeq" id="WP_102554220.1">
    <property type="nucleotide sequence ID" value="NZ_MCZF01000308.1"/>
</dbReference>
<dbReference type="Pfam" id="PF08238">
    <property type="entry name" value="Sel1"/>
    <property type="match status" value="4"/>
</dbReference>
<dbReference type="PANTHER" id="PTHR11102">
    <property type="entry name" value="SEL-1-LIKE PROTEIN"/>
    <property type="match status" value="1"/>
</dbReference>
<feature type="compositionally biased region" description="Polar residues" evidence="1">
    <location>
        <begin position="347"/>
        <end position="424"/>
    </location>
</feature>
<sequence length="424" mass="46971">MGIAIGATALSLILVAVWLISLSLRKQRLEQERKARAVAYRKAIEKARIQEQKERHFKAETGHTPSILYLAKEAERGNIKEALYWYDKAAHLDNINGMYGVVRLSMKRKEDLILREKANFWQLAISALDNDLVAKFEMGKALVFGRGTDKNIPKGYTYIEESAAAGNTEAMLFIGDWCLDKENSDYSAESAVEWYRKAAEKNSLDGKIKLGTCYLNGVGVESNHGEAVYWFETAAEKNNSEAMFRAGEAWIDHGEHGSAIAYIWLFLSAHFGYSEAKQLRDKVGGDLGVDAVVGLQALTKPIMTKLTQEAITKHSIVKALNKLYKRNVPIPKKVKQASDEDIDELGTESSNSKTQAQSEQGSNVDFSQQAKATANQDNGTVNQSQNSAQPSANNQTSPDKLTNTNNGSLDFSQSAVEPSWKNNH</sequence>
<name>A0A2N7JIL7_VIBSP</name>
<dbReference type="InterPro" id="IPR011990">
    <property type="entry name" value="TPR-like_helical_dom_sf"/>
</dbReference>
<reference evidence="4" key="1">
    <citation type="submission" date="2016-07" db="EMBL/GenBank/DDBJ databases">
        <title>Nontailed viruses are major unrecognized killers of bacteria in the ocean.</title>
        <authorList>
            <person name="Kauffman K."/>
            <person name="Hussain F."/>
            <person name="Yang J."/>
            <person name="Arevalo P."/>
            <person name="Brown J."/>
            <person name="Cutler M."/>
            <person name="Kelly L."/>
            <person name="Polz M.F."/>
        </authorList>
    </citation>
    <scope>NUCLEOTIDE SEQUENCE [LARGE SCALE GENOMIC DNA]</scope>
    <source>
        <strain evidence="4">10N.261.48.B5</strain>
    </source>
</reference>
<gene>
    <name evidence="3" type="ORF">BCT54_13220</name>
</gene>
<evidence type="ECO:0000256" key="2">
    <source>
        <dbReference type="SAM" id="Phobius"/>
    </source>
</evidence>
<evidence type="ECO:0000313" key="4">
    <source>
        <dbReference type="Proteomes" id="UP000235533"/>
    </source>
</evidence>
<dbReference type="Proteomes" id="UP000235533">
    <property type="component" value="Unassembled WGS sequence"/>
</dbReference>